<dbReference type="InterPro" id="IPR007790">
    <property type="entry name" value="LEF-4"/>
</dbReference>
<protein>
    <submittedName>
        <fullName evidence="1">Late expression factor 4</fullName>
    </submittedName>
</protein>
<gene>
    <name evidence="1" type="primary">lef-4</name>
</gene>
<dbReference type="OrthoDB" id="6452at10239"/>
<sequence length="440" mass="51351">MATEQEISYTFAYSQDVLYRIKDWLEDNLMLFEEYIEVFDDNDVRTRLQDNTLCSVKKRLLDMCRSVVEVDGNLVLIITRRCIELEVKSNLSDKIKRLCKTRVYRAPGEIEIKFEHIYYEYHTGDSLDPLTATKQMTLYNLLKPNDTIDITTNSHLGSDEILANCRLEFEYEGETIKHTDLVKVAHLINHIECVVVGDVIITPFISHTSLLNDINYRSFVEEKQIVTIINDNENIKLWALKLNGVRGKAYIVNGKTIFIQLDDMQMFRGKNLDTKPTFLHNRIVCFQVEYLEEKKIFYITDVLCVYKYKYDNRNQYNISTCVNVDVFDAISFMNTHKSTILKFNDYTVKFQEFYTHMKHVDRDKELNDGYVGVGSDGRLIKIKPQKSFEMKYVDGKFSCSFGVFEADNVSGCRYGLIYEVIINGDKVVVLKERPDRLTSN</sequence>
<dbReference type="EMBL" id="KP296186">
    <property type="protein sequence ID" value="AKN80809.1"/>
    <property type="molecule type" value="Genomic_DNA"/>
</dbReference>
<evidence type="ECO:0000313" key="2">
    <source>
        <dbReference type="Proteomes" id="UP000203433"/>
    </source>
</evidence>
<dbReference type="RefSeq" id="YP_009182284.1">
    <property type="nucleotide sequence ID" value="NC_028491.1"/>
</dbReference>
<name>A0A0R7EYZ6_9BBAC</name>
<dbReference type="Proteomes" id="UP000203433">
    <property type="component" value="Segment"/>
</dbReference>
<evidence type="ECO:0000313" key="1">
    <source>
        <dbReference type="EMBL" id="AKN80809.1"/>
    </source>
</evidence>
<dbReference type="Pfam" id="PF05098">
    <property type="entry name" value="LEF-4"/>
    <property type="match status" value="1"/>
</dbReference>
<organism evidence="1 2">
    <name type="scientific">Diatraea saccharalis granulovirus</name>
    <dbReference type="NCBI Taxonomy" id="1675862"/>
    <lineage>
        <taxon>Viruses</taxon>
        <taxon>Viruses incertae sedis</taxon>
        <taxon>Naldaviricetes</taxon>
        <taxon>Lefavirales</taxon>
        <taxon>Baculoviridae</taxon>
        <taxon>Betabaculovirus</taxon>
        <taxon>Betabaculovirus disaccharalis</taxon>
    </lineage>
</organism>
<accession>A0A0R7EYZ6</accession>
<proteinExistence type="predicted"/>
<dbReference type="GeneID" id="26373950"/>
<keyword evidence="2" id="KW-1185">Reference proteome</keyword>
<dbReference type="KEGG" id="vg:26373950"/>
<reference evidence="1 2" key="1">
    <citation type="journal article" date="2015" name="J. Virol.">
        <title>A betabaculovirus-encoded gp64 homolog is a functional envelope fusion protein.</title>
        <authorList>
            <person name="Ardisson-Araujo D.M."/>
            <person name="Melo F.L."/>
            <person name="Clem R.J."/>
            <person name="Wolff J.L."/>
            <person name="Ribeiro B.M."/>
        </authorList>
    </citation>
    <scope>NUCLEOTIDE SEQUENCE [LARGE SCALE GENOMIC DNA]</scope>
    <source>
        <strain evidence="1 2">Parana-2009</strain>
    </source>
</reference>
<dbReference type="GO" id="GO:0006355">
    <property type="term" value="P:regulation of DNA-templated transcription"/>
    <property type="evidence" value="ECO:0007669"/>
    <property type="project" value="InterPro"/>
</dbReference>